<accession>A0AAD6ZHN2</accession>
<proteinExistence type="predicted"/>
<keyword evidence="2" id="KW-1185">Reference proteome</keyword>
<dbReference type="AlphaFoldDB" id="A0AAD6ZHN2"/>
<comment type="caution">
    <text evidence="1">The sequence shown here is derived from an EMBL/GenBank/DDBJ whole genome shotgun (WGS) entry which is preliminary data.</text>
</comment>
<evidence type="ECO:0000313" key="1">
    <source>
        <dbReference type="EMBL" id="KAJ7321711.1"/>
    </source>
</evidence>
<protein>
    <submittedName>
        <fullName evidence="1">Uncharacterized protein</fullName>
    </submittedName>
</protein>
<gene>
    <name evidence="1" type="ORF">DFH08DRAFT_818573</name>
</gene>
<dbReference type="Proteomes" id="UP001218218">
    <property type="component" value="Unassembled WGS sequence"/>
</dbReference>
<organism evidence="1 2">
    <name type="scientific">Mycena albidolilacea</name>
    <dbReference type="NCBI Taxonomy" id="1033008"/>
    <lineage>
        <taxon>Eukaryota</taxon>
        <taxon>Fungi</taxon>
        <taxon>Dikarya</taxon>
        <taxon>Basidiomycota</taxon>
        <taxon>Agaricomycotina</taxon>
        <taxon>Agaricomycetes</taxon>
        <taxon>Agaricomycetidae</taxon>
        <taxon>Agaricales</taxon>
        <taxon>Marasmiineae</taxon>
        <taxon>Mycenaceae</taxon>
        <taxon>Mycena</taxon>
    </lineage>
</organism>
<dbReference type="EMBL" id="JARIHO010000050">
    <property type="protein sequence ID" value="KAJ7321711.1"/>
    <property type="molecule type" value="Genomic_DNA"/>
</dbReference>
<evidence type="ECO:0000313" key="2">
    <source>
        <dbReference type="Proteomes" id="UP001218218"/>
    </source>
</evidence>
<reference evidence="1" key="1">
    <citation type="submission" date="2023-03" db="EMBL/GenBank/DDBJ databases">
        <title>Massive genome expansion in bonnet fungi (Mycena s.s.) driven by repeated elements and novel gene families across ecological guilds.</title>
        <authorList>
            <consortium name="Lawrence Berkeley National Laboratory"/>
            <person name="Harder C.B."/>
            <person name="Miyauchi S."/>
            <person name="Viragh M."/>
            <person name="Kuo A."/>
            <person name="Thoen E."/>
            <person name="Andreopoulos B."/>
            <person name="Lu D."/>
            <person name="Skrede I."/>
            <person name="Drula E."/>
            <person name="Henrissat B."/>
            <person name="Morin E."/>
            <person name="Kohler A."/>
            <person name="Barry K."/>
            <person name="LaButti K."/>
            <person name="Morin E."/>
            <person name="Salamov A."/>
            <person name="Lipzen A."/>
            <person name="Mereny Z."/>
            <person name="Hegedus B."/>
            <person name="Baldrian P."/>
            <person name="Stursova M."/>
            <person name="Weitz H."/>
            <person name="Taylor A."/>
            <person name="Grigoriev I.V."/>
            <person name="Nagy L.G."/>
            <person name="Martin F."/>
            <person name="Kauserud H."/>
        </authorList>
    </citation>
    <scope>NUCLEOTIDE SEQUENCE</scope>
    <source>
        <strain evidence="1">CBHHK002</strain>
    </source>
</reference>
<sequence length="264" mass="29658">MFKHRTGCHFLAKKNWSKDLMIQSLFSQIFIQLRNEGVNREFAVATSSHWVAFLACGAGWLRHYGGSCNDTFDTRSNVLYSTTMPVQMHARAHAQFIHRSASFPLRNDLQKGSESDFGLKNGFVHGISTFQQLESFKAVGAEGLKELCTGENTAGKVCCQSPPVEMIDTLSTHRGAPLELTLLAGPNSQPLLRKSFQTVEERGLNSCGSWGRNFDFHTCLLCSMILVKLRIVRNEFRNPENELTTSSGSFIPFWYSSLPQRVQK</sequence>
<name>A0AAD6ZHN2_9AGAR</name>